<dbReference type="InterPro" id="IPR020841">
    <property type="entry name" value="PKS_Beta-ketoAc_synthase_dom"/>
</dbReference>
<dbReference type="PANTHER" id="PTHR43775:SF29">
    <property type="entry name" value="ASPERFURANONE POLYKETIDE SYNTHASE AFOG-RELATED"/>
    <property type="match status" value="1"/>
</dbReference>
<dbReference type="Gene3D" id="3.40.366.10">
    <property type="entry name" value="Malonyl-Coenzyme A Acyl Carrier Protein, domain 2"/>
    <property type="match status" value="1"/>
</dbReference>
<evidence type="ECO:0000256" key="7">
    <source>
        <dbReference type="ARBA" id="ARBA00023268"/>
    </source>
</evidence>
<dbReference type="Proteomes" id="UP000766486">
    <property type="component" value="Unassembled WGS sequence"/>
</dbReference>
<dbReference type="InterPro" id="IPR016036">
    <property type="entry name" value="Malonyl_transacylase_ACP-bd"/>
</dbReference>
<keyword evidence="5" id="KW-0521">NADP</keyword>
<dbReference type="CDD" id="cd02440">
    <property type="entry name" value="AdoMet_MTases"/>
    <property type="match status" value="1"/>
</dbReference>
<dbReference type="SMART" id="SM00826">
    <property type="entry name" value="PKS_DH"/>
    <property type="match status" value="1"/>
</dbReference>
<evidence type="ECO:0000256" key="6">
    <source>
        <dbReference type="ARBA" id="ARBA00023002"/>
    </source>
</evidence>
<evidence type="ECO:0000256" key="3">
    <source>
        <dbReference type="ARBA" id="ARBA00022553"/>
    </source>
</evidence>
<dbReference type="Pfam" id="PF21089">
    <property type="entry name" value="PKS_DH_N"/>
    <property type="match status" value="1"/>
</dbReference>
<dbReference type="SUPFAM" id="SSF52151">
    <property type="entry name" value="FabD/lysophospholipase-like"/>
    <property type="match status" value="1"/>
</dbReference>
<evidence type="ECO:0000259" key="10">
    <source>
        <dbReference type="PROSITE" id="PS50075"/>
    </source>
</evidence>
<dbReference type="Gene3D" id="3.10.129.110">
    <property type="entry name" value="Polyketide synthase dehydratase"/>
    <property type="match status" value="1"/>
</dbReference>
<dbReference type="InterPro" id="IPR049552">
    <property type="entry name" value="PKS_DH_N"/>
</dbReference>
<dbReference type="InterPro" id="IPR057326">
    <property type="entry name" value="KR_dom"/>
</dbReference>
<keyword evidence="6" id="KW-0560">Oxidoreductase</keyword>
<name>A0ABY6UPV5_BIOOC</name>
<dbReference type="PANTHER" id="PTHR43775">
    <property type="entry name" value="FATTY ACID SYNTHASE"/>
    <property type="match status" value="1"/>
</dbReference>
<dbReference type="Gene3D" id="3.30.70.3290">
    <property type="match status" value="1"/>
</dbReference>
<feature type="region of interest" description="N-terminal hotdog fold" evidence="9">
    <location>
        <begin position="938"/>
        <end position="1070"/>
    </location>
</feature>
<evidence type="ECO:0000259" key="12">
    <source>
        <dbReference type="PROSITE" id="PS52019"/>
    </source>
</evidence>
<accession>A0ABY6UPV5</accession>
<dbReference type="SMART" id="SM00823">
    <property type="entry name" value="PKS_PP"/>
    <property type="match status" value="1"/>
</dbReference>
<sequence length="2548" mass="280066">MDGLAIIGYSFKLPQGIEQDDDFWEVLTSGRNVMTEWPEDRTNIETFHDGGSKKHNTLYAKGGHFLRDDPAGFDAPFFSITAKEANSMDPTHRFALEVAYHAFENAGIPIEQLSGSQTAVLASTMTDDYTRFMCKDSDQYPPMAVTGSIGSILANRISWFYNIRGPSITLDTACSSCMVGLDMACQYIRSGDASSALVIGSNLMLGPECSISLANSGFLSEDSVCHSFDHRANGYARGEGVLGIVIKSVADALRDGDTIRAVIRSHGTNQDGHTPGLTQPSMEAQEAMIRHVYRKANLDFDSTMYVEAHGTGTALGDPIEAKSIGKVFRRSRSKDSPLVIGSVKSNIGHLEGASGLAGVLKSILILERGVIPPNALFEKLNPDIDAEFYHLHIPSSCVPWPSEKLRRISINSFGFGGTNSHVVLDDAYNYLRSRGLDGHHNCTASTRTNGFHDTNRIHAEGTVTPRLLAFSAADEGTLKRMIDNYRTFFTNHIHGNHVMLDRLAYTLAARRSRMAWRSFGIVNDDELHTNVSLSTVKPARTQTKRGLAFVFTGQGAQYAKMGLELMKYPVFRDALMAADKAFKDLGCEWSIIDALGDKERINQPDHSQPLCTALQIGLVQLLESFGVVPAAVVGHSSGEIAAAYTTGALDAASAYKAAYYRGLVAQKLKATTKTPGAMLSVNLPPTEAQDYLKSNAEKLGTALSVACLNSPTNCTVSGEESSIDQLKGCLDADQVVAQKLRTGVAYHSPAMREISAEYKELLRTLKPRETVHRVTFSSSVTGTLLAPSTASEPQYWIDNLVSPVRFSQAVAAMRVPPPKLDVIGTETITDFVEIGPHPALRRPLRDTLAQDGKTEPRQTFMLHRDRSDIETVLELVGQLFCQGYPVSVAAANGQEPTDGQPTPQILVNLPKYPFDNSRKYWSESRLSKDYRLREVPPNDVLGVRSHDWNPLEPRWRNFLGKETLPWLKDHVVTDTVLFPGTGMLVMCMEAVKQMASGNREIAGFFFKEAEFINPILITEDDTTETVLQLRPVLNSYEKEAAWFDISIMTYLGDQWRACFNARVQVQYQEAATEVERGTEKNLRSAEIIEMWETHLTDGNKRLDSKEFYSKLLEAGLAYGKTFQLLQDIRWDSSNISIARIDPAAAGPTNSLVHPAILDAAVHLAMTQVSEGLEKTTATLVPRALKNAFVSATGWSTASSVHIISDLRTYGGDLSSSHVATHILAEDGTVLCDWRSLSMTPVSREEDAKAQPSTLVHGVDWKPQLSLLSQKQLSEICRVDQFPEDSTGMRHFFPKLESGLDAIMRKTLAKLTAEERSNAPEHLQKLISWMERRAQATLPSDRNNMEEPELVQYLKGLAEERPSCRLYPEVGINLYSIIKQEVDPLEFVFKDGSAEAFYVEMFDRNCDDRMRSFLELAVHENPQMRILEVGAGTGSMTKHVLGHLKELEHKTGATLFAEYTYTDISPSYFGAAEEQFGNDVLDRIQFKVFDLELAAEKQGFQLESYDMIIAGSVLHATKDISATLENLRRCLKDGGHLLLLEVVVTDTVVANLGFGVLPGWWLAVEDWRQDGPCISERQWDKVLKENGFSGNDLVIEDYQYDVCKLTAVMVSTAAKRQRVDNTPIPTRSLWLITDGQSNRQTLMAGALKSSASAQSWNKVNILSVHSLETAGMHPKDVAVVLFELDEPFFYSISQANFTLIQSVVEKFQNLLWATLADPKEEEEGKYVQYSLSVGFVRGMRSEDIDKHYISLFIEQEDGADLLSYQKYIEAALRVSFEDEPASLELEYVVRNGNLETGRLFENIELNSKLRSAVSAEIHSEPWQPGPPLELQIGTVGLLNTFEYIQDLAYDTPLKPDEVEIEAKTWGLSFRDIFVALGRLPGQLFGADCAGIVTRAGPESGFVPGDRVAMICLGCMRSHPRTIASHVVKIPDQMSFEVATSIICPGLTAYHALLNVANLKKGEKILIHSGAGSTGQMAIWMAKLVGAEIFVTVGFDAKKEFLMQHFGIPEDHIFYSRNTTFAERVMRATGGKGVDVVLNSLSGDGLRASWECVAEWGRFIEIGKADIVGNSSLPMGGFARNVIFAAVDLYHLAISNPPLAGDILQKTVNLLASGQIHSPSPLATYPNTELESAFRYMQTGKNIGRIIIQLNPTDVVPKRIIRRPNTVLDPDASYLISGGLGGIGRSVLKWLAGKGAKTLIVPSRSAGAGNKAATAVLAELKASGVNVVTPLCDVSSLESVSAMLDECTATLPPIRGCINASMVLQDAVFANMQQAQWDTTIRSKAHTAWVLHKLLPKSLDFFILFSSLAGIYGSPAQSNYAAGCVFQDTIASYRARRGEKAVSLDIGWMRTIGIIAETEEYQRNRKNTADMNQIEEEEFLAMLDIHCDPSLPATPPEYSQILFGTVTPGELLAAGESFPSWGHLPVFAGYVKARNTGSQRGSDKEKVDVGALFRQAENPAKAAEIAENALVAKLARALSIATEDIDTGKFLSNYGVDSLMAVELRNWIGNELKASVAVFDIMGGTSIAAIGELIAARSEITRYGASKNHS</sequence>
<dbReference type="InterPro" id="IPR036736">
    <property type="entry name" value="ACP-like_sf"/>
</dbReference>
<evidence type="ECO:0000256" key="8">
    <source>
        <dbReference type="ARBA" id="ARBA00023315"/>
    </source>
</evidence>
<dbReference type="Gene3D" id="1.10.1200.10">
    <property type="entry name" value="ACP-like"/>
    <property type="match status" value="1"/>
</dbReference>
<evidence type="ECO:0000256" key="2">
    <source>
        <dbReference type="ARBA" id="ARBA00022450"/>
    </source>
</evidence>
<dbReference type="InterPro" id="IPR042104">
    <property type="entry name" value="PKS_dehydratase_sf"/>
</dbReference>
<dbReference type="SUPFAM" id="SSF51735">
    <property type="entry name" value="NAD(P)-binding Rossmann-fold domains"/>
    <property type="match status" value="2"/>
</dbReference>
<dbReference type="InterPro" id="IPR020843">
    <property type="entry name" value="ER"/>
</dbReference>
<dbReference type="InterPro" id="IPR020807">
    <property type="entry name" value="PKS_DH"/>
</dbReference>
<keyword evidence="3" id="KW-0597">Phosphoprotein</keyword>
<dbReference type="SMART" id="SM00822">
    <property type="entry name" value="PKS_KR"/>
    <property type="match status" value="1"/>
</dbReference>
<dbReference type="SMART" id="SM00825">
    <property type="entry name" value="PKS_KS"/>
    <property type="match status" value="1"/>
</dbReference>
<dbReference type="PROSITE" id="PS50075">
    <property type="entry name" value="CARRIER"/>
    <property type="match status" value="1"/>
</dbReference>
<dbReference type="InterPro" id="IPR032821">
    <property type="entry name" value="PKS_assoc"/>
</dbReference>
<dbReference type="Gene3D" id="3.90.180.10">
    <property type="entry name" value="Medium-chain alcohol dehydrogenases, catalytic domain"/>
    <property type="match status" value="1"/>
</dbReference>
<dbReference type="SUPFAM" id="SSF47336">
    <property type="entry name" value="ACP-like"/>
    <property type="match status" value="1"/>
</dbReference>
<dbReference type="InterPro" id="IPR029063">
    <property type="entry name" value="SAM-dependent_MTases_sf"/>
</dbReference>
<keyword evidence="4" id="KW-0808">Transferase</keyword>
<dbReference type="SUPFAM" id="SSF50129">
    <property type="entry name" value="GroES-like"/>
    <property type="match status" value="1"/>
</dbReference>
<keyword evidence="8" id="KW-0012">Acyltransferase</keyword>
<dbReference type="InterPro" id="IPR014043">
    <property type="entry name" value="Acyl_transferase_dom"/>
</dbReference>
<dbReference type="InterPro" id="IPR001227">
    <property type="entry name" value="Ac_transferase_dom_sf"/>
</dbReference>
<evidence type="ECO:0000259" key="11">
    <source>
        <dbReference type="PROSITE" id="PS52004"/>
    </source>
</evidence>
<dbReference type="InterPro" id="IPR016039">
    <property type="entry name" value="Thiolase-like"/>
</dbReference>
<dbReference type="Pfam" id="PF13602">
    <property type="entry name" value="ADH_zinc_N_2"/>
    <property type="match status" value="1"/>
</dbReference>
<dbReference type="InterPro" id="IPR014031">
    <property type="entry name" value="Ketoacyl_synth_C"/>
</dbReference>
<dbReference type="SMART" id="SM00829">
    <property type="entry name" value="PKS_ER"/>
    <property type="match status" value="1"/>
</dbReference>
<feature type="domain" description="Ketosynthase family 3 (KS3)" evidence="11">
    <location>
        <begin position="1"/>
        <end position="426"/>
    </location>
</feature>
<dbReference type="InterPro" id="IPR020806">
    <property type="entry name" value="PKS_PP-bd"/>
</dbReference>
<evidence type="ECO:0000313" key="14">
    <source>
        <dbReference type="Proteomes" id="UP000766486"/>
    </source>
</evidence>
<comment type="caution">
    <text evidence="13">The sequence shown here is derived from an EMBL/GenBank/DDBJ whole genome shotgun (WGS) entry which is preliminary data.</text>
</comment>
<dbReference type="CDD" id="cd00833">
    <property type="entry name" value="PKS"/>
    <property type="match status" value="1"/>
</dbReference>
<evidence type="ECO:0000256" key="9">
    <source>
        <dbReference type="PROSITE-ProRule" id="PRU01363"/>
    </source>
</evidence>
<dbReference type="InterPro" id="IPR050091">
    <property type="entry name" value="PKS_NRPS_Biosynth_Enz"/>
</dbReference>
<feature type="domain" description="PKS/mFAS DH" evidence="12">
    <location>
        <begin position="938"/>
        <end position="1247"/>
    </location>
</feature>
<keyword evidence="7" id="KW-0511">Multifunctional enzyme</keyword>
<dbReference type="Gene3D" id="3.40.50.720">
    <property type="entry name" value="NAD(P)-binding Rossmann-like Domain"/>
    <property type="match status" value="2"/>
</dbReference>
<dbReference type="InterPro" id="IPR049551">
    <property type="entry name" value="PKS_DH_C"/>
</dbReference>
<dbReference type="Pfam" id="PF02801">
    <property type="entry name" value="Ketoacyl-synt_C"/>
    <property type="match status" value="1"/>
</dbReference>
<dbReference type="SUPFAM" id="SSF53335">
    <property type="entry name" value="S-adenosyl-L-methionine-dependent methyltransferases"/>
    <property type="match status" value="1"/>
</dbReference>
<keyword evidence="2" id="KW-0596">Phosphopantetheine</keyword>
<feature type="active site" description="Proton acceptor; for dehydratase activity" evidence="9">
    <location>
        <position position="970"/>
    </location>
</feature>
<dbReference type="Pfam" id="PF16197">
    <property type="entry name" value="KAsynt_C_assoc"/>
    <property type="match status" value="1"/>
</dbReference>
<evidence type="ECO:0000313" key="13">
    <source>
        <dbReference type="EMBL" id="VUC32029.1"/>
    </source>
</evidence>
<gene>
    <name evidence="13" type="ORF">CLO192961_LOCUS318792</name>
</gene>
<dbReference type="InterPro" id="IPR014030">
    <property type="entry name" value="Ketoacyl_synth_N"/>
</dbReference>
<dbReference type="CDD" id="cd05195">
    <property type="entry name" value="enoyl_red"/>
    <property type="match status" value="1"/>
</dbReference>
<dbReference type="InterPro" id="IPR036291">
    <property type="entry name" value="NAD(P)-bd_dom_sf"/>
</dbReference>
<dbReference type="EMBL" id="CABFNS010000838">
    <property type="protein sequence ID" value="VUC32029.1"/>
    <property type="molecule type" value="Genomic_DNA"/>
</dbReference>
<dbReference type="Pfam" id="PF14765">
    <property type="entry name" value="PS-DH"/>
    <property type="match status" value="1"/>
</dbReference>
<dbReference type="SUPFAM" id="SSF55048">
    <property type="entry name" value="Probable ACP-binding domain of malonyl-CoA ACP transacylase"/>
    <property type="match status" value="1"/>
</dbReference>
<feature type="domain" description="Carrier" evidence="10">
    <location>
        <begin position="2459"/>
        <end position="2536"/>
    </location>
</feature>
<dbReference type="InterPro" id="IPR011032">
    <property type="entry name" value="GroES-like_sf"/>
</dbReference>
<dbReference type="InterPro" id="IPR049900">
    <property type="entry name" value="PKS_mFAS_DH"/>
</dbReference>
<keyword evidence="14" id="KW-1185">Reference proteome</keyword>
<comment type="pathway">
    <text evidence="1">Secondary metabolite biosynthesis.</text>
</comment>
<dbReference type="Pfam" id="PF08659">
    <property type="entry name" value="KR"/>
    <property type="match status" value="1"/>
</dbReference>
<feature type="active site" description="Proton donor; for dehydratase activity" evidence="9">
    <location>
        <position position="1158"/>
    </location>
</feature>
<dbReference type="InterPro" id="IPR009081">
    <property type="entry name" value="PP-bd_ACP"/>
</dbReference>
<dbReference type="PROSITE" id="PS52019">
    <property type="entry name" value="PKS_MFAS_DH"/>
    <property type="match status" value="1"/>
</dbReference>
<dbReference type="SMART" id="SM00827">
    <property type="entry name" value="PKS_AT"/>
    <property type="match status" value="1"/>
</dbReference>
<dbReference type="SUPFAM" id="SSF53901">
    <property type="entry name" value="Thiolase-like"/>
    <property type="match status" value="1"/>
</dbReference>
<evidence type="ECO:0000256" key="5">
    <source>
        <dbReference type="ARBA" id="ARBA00022857"/>
    </source>
</evidence>
<dbReference type="PROSITE" id="PS52004">
    <property type="entry name" value="KS3_2"/>
    <property type="match status" value="1"/>
</dbReference>
<dbReference type="Gene3D" id="3.40.50.150">
    <property type="entry name" value="Vaccinia Virus protein VP39"/>
    <property type="match status" value="1"/>
</dbReference>
<organism evidence="13 14">
    <name type="scientific">Bionectria ochroleuca</name>
    <name type="common">Gliocladium roseum</name>
    <dbReference type="NCBI Taxonomy" id="29856"/>
    <lineage>
        <taxon>Eukaryota</taxon>
        <taxon>Fungi</taxon>
        <taxon>Dikarya</taxon>
        <taxon>Ascomycota</taxon>
        <taxon>Pezizomycotina</taxon>
        <taxon>Sordariomycetes</taxon>
        <taxon>Hypocreomycetidae</taxon>
        <taxon>Hypocreales</taxon>
        <taxon>Bionectriaceae</taxon>
        <taxon>Clonostachys</taxon>
    </lineage>
</organism>
<dbReference type="Pfam" id="PF08242">
    <property type="entry name" value="Methyltransf_12"/>
    <property type="match status" value="1"/>
</dbReference>
<dbReference type="InterPro" id="IPR016035">
    <property type="entry name" value="Acyl_Trfase/lysoPLipase"/>
</dbReference>
<protein>
    <recommendedName>
        <fullName evidence="15">Carrier domain-containing protein</fullName>
    </recommendedName>
</protein>
<dbReference type="Gene3D" id="3.40.47.10">
    <property type="match status" value="1"/>
</dbReference>
<evidence type="ECO:0000256" key="4">
    <source>
        <dbReference type="ARBA" id="ARBA00022679"/>
    </source>
</evidence>
<proteinExistence type="predicted"/>
<dbReference type="Pfam" id="PF00698">
    <property type="entry name" value="Acyl_transf_1"/>
    <property type="match status" value="1"/>
</dbReference>
<feature type="region of interest" description="C-terminal hotdog fold" evidence="9">
    <location>
        <begin position="1099"/>
        <end position="1247"/>
    </location>
</feature>
<evidence type="ECO:0000256" key="1">
    <source>
        <dbReference type="ARBA" id="ARBA00005179"/>
    </source>
</evidence>
<dbReference type="InterPro" id="IPR013968">
    <property type="entry name" value="PKS_KR"/>
</dbReference>
<reference evidence="13 14" key="1">
    <citation type="submission" date="2019-06" db="EMBL/GenBank/DDBJ databases">
        <authorList>
            <person name="Broberg M."/>
        </authorList>
    </citation>
    <scope>NUCLEOTIDE SEQUENCE [LARGE SCALE GENOMIC DNA]</scope>
</reference>
<evidence type="ECO:0008006" key="15">
    <source>
        <dbReference type="Google" id="ProtNLM"/>
    </source>
</evidence>
<dbReference type="InterPro" id="IPR013217">
    <property type="entry name" value="Methyltransf_12"/>
</dbReference>
<dbReference type="Pfam" id="PF00109">
    <property type="entry name" value="ketoacyl-synt"/>
    <property type="match status" value="1"/>
</dbReference>
<dbReference type="Pfam" id="PF23297">
    <property type="entry name" value="ACP_SdgA_C"/>
    <property type="match status" value="1"/>
</dbReference>